<dbReference type="EMBL" id="JAKMXF010000301">
    <property type="protein sequence ID" value="KAI6651859.1"/>
    <property type="molecule type" value="Genomic_DNA"/>
</dbReference>
<evidence type="ECO:0000313" key="1">
    <source>
        <dbReference type="EMBL" id="KAI6651859.1"/>
    </source>
</evidence>
<dbReference type="InterPro" id="IPR012337">
    <property type="entry name" value="RNaseH-like_sf"/>
</dbReference>
<name>A0AAV7JTJ7_9METZ</name>
<proteinExistence type="predicted"/>
<reference evidence="1 2" key="1">
    <citation type="journal article" date="2023" name="BMC Biol.">
        <title>The compact genome of the sponge Oopsacas minuta (Hexactinellida) is lacking key metazoan core genes.</title>
        <authorList>
            <person name="Santini S."/>
            <person name="Schenkelaars Q."/>
            <person name="Jourda C."/>
            <person name="Duchesne M."/>
            <person name="Belahbib H."/>
            <person name="Rocher C."/>
            <person name="Selva M."/>
            <person name="Riesgo A."/>
            <person name="Vervoort M."/>
            <person name="Leys S.P."/>
            <person name="Kodjabachian L."/>
            <person name="Le Bivic A."/>
            <person name="Borchiellini C."/>
            <person name="Claverie J.M."/>
            <person name="Renard E."/>
        </authorList>
    </citation>
    <scope>NUCLEOTIDE SEQUENCE [LARGE SCALE GENOMIC DNA]</scope>
    <source>
        <strain evidence="1">SPO-2</strain>
    </source>
</reference>
<gene>
    <name evidence="1" type="ORF">LOD99_4738</name>
</gene>
<dbReference type="SUPFAM" id="SSF53098">
    <property type="entry name" value="Ribonuclease H-like"/>
    <property type="match status" value="1"/>
</dbReference>
<accession>A0AAV7JTJ7</accession>
<dbReference type="AlphaFoldDB" id="A0AAV7JTJ7"/>
<keyword evidence="2" id="KW-1185">Reference proteome</keyword>
<protein>
    <submittedName>
        <fullName evidence="1">Transposase</fullName>
    </submittedName>
</protein>
<organism evidence="1 2">
    <name type="scientific">Oopsacas minuta</name>
    <dbReference type="NCBI Taxonomy" id="111878"/>
    <lineage>
        <taxon>Eukaryota</taxon>
        <taxon>Metazoa</taxon>
        <taxon>Porifera</taxon>
        <taxon>Hexactinellida</taxon>
        <taxon>Hexasterophora</taxon>
        <taxon>Lyssacinosida</taxon>
        <taxon>Leucopsacidae</taxon>
        <taxon>Oopsacas</taxon>
    </lineage>
</organism>
<comment type="caution">
    <text evidence="1">The sequence shown here is derived from an EMBL/GenBank/DDBJ whole genome shotgun (WGS) entry which is preliminary data.</text>
</comment>
<sequence length="248" mass="28512">MQSQCKEQLDGKNVSMMLDGWSNIHNEPVVCVSVTTSDGDSYLTETVDTSGMHTLLNIYKKWPRLLLYRLYRDTVVKNTHLPAAWYKFAVGKKLVPPQEVRWNTIADSLQCYLENWTMVLKVYEEHRDTINGTIAMKVQNINIKRNAEDYLKRMKPIAVALDKVQSDGCKLSDAVEDSRYRGINLSKDEVDAVLELYSLDYTSCLPTVINFKAEAGPFKPFMFTEEVLKTISPLTWWESQKAPWKAML</sequence>
<evidence type="ECO:0000313" key="2">
    <source>
        <dbReference type="Proteomes" id="UP001165289"/>
    </source>
</evidence>
<dbReference type="Proteomes" id="UP001165289">
    <property type="component" value="Unassembled WGS sequence"/>
</dbReference>